<proteinExistence type="predicted"/>
<dbReference type="RefSeq" id="WP_244275608.1">
    <property type="nucleotide sequence ID" value="NZ_LT629754.1"/>
</dbReference>
<evidence type="ECO:0000313" key="2">
    <source>
        <dbReference type="EMBL" id="SDS93289.1"/>
    </source>
</evidence>
<keyword evidence="3" id="KW-1185">Reference proteome</keyword>
<name>A0ABY0UN64_9FLAO</name>
<dbReference type="Pfam" id="PF00149">
    <property type="entry name" value="Metallophos"/>
    <property type="match status" value="1"/>
</dbReference>
<dbReference type="EMBL" id="LT629754">
    <property type="protein sequence ID" value="SDS93289.1"/>
    <property type="molecule type" value="Genomic_DNA"/>
</dbReference>
<dbReference type="InterPro" id="IPR004843">
    <property type="entry name" value="Calcineurin-like_PHP"/>
</dbReference>
<evidence type="ECO:0000259" key="1">
    <source>
        <dbReference type="Pfam" id="PF00149"/>
    </source>
</evidence>
<organism evidence="2 3">
    <name type="scientific">Maribacter dokdonensis</name>
    <dbReference type="NCBI Taxonomy" id="320912"/>
    <lineage>
        <taxon>Bacteria</taxon>
        <taxon>Pseudomonadati</taxon>
        <taxon>Bacteroidota</taxon>
        <taxon>Flavobacteriia</taxon>
        <taxon>Flavobacteriales</taxon>
        <taxon>Flavobacteriaceae</taxon>
        <taxon>Maribacter</taxon>
    </lineage>
</organism>
<reference evidence="2 3" key="1">
    <citation type="submission" date="2016-10" db="EMBL/GenBank/DDBJ databases">
        <authorList>
            <person name="Varghese N."/>
            <person name="Submissions S."/>
        </authorList>
    </citation>
    <scope>NUCLEOTIDE SEQUENCE [LARGE SCALE GENOMIC DNA]</scope>
    <source>
        <strain evidence="2 3">MAR_2009_60</strain>
    </source>
</reference>
<feature type="domain" description="Calcineurin-like phosphoesterase" evidence="1">
    <location>
        <begin position="50"/>
        <end position="401"/>
    </location>
</feature>
<dbReference type="InterPro" id="IPR029052">
    <property type="entry name" value="Metallo-depent_PP-like"/>
</dbReference>
<dbReference type="Gene3D" id="3.60.21.10">
    <property type="match status" value="2"/>
</dbReference>
<dbReference type="GeneID" id="90594377"/>
<protein>
    <submittedName>
        <fullName evidence="2">Calcineurin-like phosphoesterase</fullName>
    </submittedName>
</protein>
<evidence type="ECO:0000313" key="3">
    <source>
        <dbReference type="Proteomes" id="UP000199574"/>
    </source>
</evidence>
<accession>A0ABY0UN64</accession>
<dbReference type="SUPFAM" id="SSF56300">
    <property type="entry name" value="Metallo-dependent phosphatases"/>
    <property type="match status" value="1"/>
</dbReference>
<sequence length="632" mass="72992">MEKELCLSERNGQKIIQSRISRQYRFLYVALLFLMLSCSTGKEEEFEEVKIAFIADAHFQDIYAQFEDVDYKGIKNPKTGDFVNIRTMNAQLQSTRIFNENYFAFIEALDDIVKRGIKLVALPGDFSDDGQPVHVKGLRRILQRYTDEHDILFFATTGNHDPVKPFAHDAGKTDFLGIGGKEQIITSSIENIKDTVAGRLTPIITSEIQKWGYQDILNEMAAFGFYPQKDYVYWETAFSDYSYQGYTFNKAEQASLLENRTYAIDAFNKHPDASYLVEPIEGLWLLALDANVYIPKNKLSGVSENVNDFQSASTGYNNVLLQKRHLIEWVKKVSEKAEKMNKVLIAFSHYPMVDFNDNASDEMKHFFGESKMQLHRVPKEEVAELFADAGIEIHFGGHMHINDTGVRTSTKGNTLYNIQTPSLAAYAPGYKILTIHSKTKFEVETVVIEKAEKFNSLFSFYEEEYNYLQNTQTTEIWNKDILTAENYRDFTQWHLKELVRLRFLPNDWSQKFVESFIYKTGEELLMAQNDDLDNSFNSANLSRGDFKTWTGFDMIYDFYRLRSADELAFADIGKARLKQYEFLCSQLKQSDDSAYRLWSYIFEKSSNGKPSDHFIIDVKAGTIEKKRLNGLE</sequence>
<dbReference type="Proteomes" id="UP000199574">
    <property type="component" value="Chromosome I"/>
</dbReference>
<gene>
    <name evidence="2" type="ORF">SAMN05192545_2384</name>
</gene>